<sequence>MNSVTEWENDITRWDRYWTMDSAGICEFTGTKNAEKAAINAQVESFFRNTIERRQDGYYVRFPYKDNHTPLPDNKLIALKRLHGVVRTLKAKPNLLSDYDTTFRTQ</sequence>
<dbReference type="Proteomes" id="UP000025227">
    <property type="component" value="Unplaced"/>
</dbReference>
<organism evidence="1 2">
    <name type="scientific">Haemonchus contortus</name>
    <name type="common">Barber pole worm</name>
    <dbReference type="NCBI Taxonomy" id="6289"/>
    <lineage>
        <taxon>Eukaryota</taxon>
        <taxon>Metazoa</taxon>
        <taxon>Ecdysozoa</taxon>
        <taxon>Nematoda</taxon>
        <taxon>Chromadorea</taxon>
        <taxon>Rhabditida</taxon>
        <taxon>Rhabditina</taxon>
        <taxon>Rhabditomorpha</taxon>
        <taxon>Strongyloidea</taxon>
        <taxon>Trichostrongylidae</taxon>
        <taxon>Haemonchus</taxon>
    </lineage>
</organism>
<keyword evidence="1" id="KW-1185">Reference proteome</keyword>
<reference evidence="2" key="1">
    <citation type="submission" date="2020-12" db="UniProtKB">
        <authorList>
            <consortium name="WormBaseParasite"/>
        </authorList>
    </citation>
    <scope>IDENTIFICATION</scope>
    <source>
        <strain evidence="2">MHco3</strain>
    </source>
</reference>
<dbReference type="OMA" id="WENDITR"/>
<evidence type="ECO:0000313" key="2">
    <source>
        <dbReference type="WBParaSite" id="HCON_00087110-00001"/>
    </source>
</evidence>
<dbReference type="WBParaSite" id="HCON_00087110-00001">
    <property type="protein sequence ID" value="HCON_00087110-00001"/>
    <property type="gene ID" value="HCON_00087110"/>
</dbReference>
<evidence type="ECO:0000313" key="1">
    <source>
        <dbReference type="Proteomes" id="UP000025227"/>
    </source>
</evidence>
<dbReference type="OrthoDB" id="5865305at2759"/>
<protein>
    <submittedName>
        <fullName evidence="2">Transposase</fullName>
    </submittedName>
</protein>
<dbReference type="AlphaFoldDB" id="A0A7I4YDQ8"/>
<proteinExistence type="predicted"/>
<name>A0A7I4YDQ8_HAECO</name>
<accession>A0A7I4YDQ8</accession>